<evidence type="ECO:0000313" key="1">
    <source>
        <dbReference type="EMBL" id="CAL1571126.1"/>
    </source>
</evidence>
<keyword evidence="2" id="KW-1185">Reference proteome</keyword>
<reference evidence="1 2" key="1">
    <citation type="submission" date="2024-04" db="EMBL/GenBank/DDBJ databases">
        <authorList>
            <person name="Waldvogel A.-M."/>
            <person name="Schoenle A."/>
        </authorList>
    </citation>
    <scope>NUCLEOTIDE SEQUENCE [LARGE SCALE GENOMIC DNA]</scope>
</reference>
<gene>
    <name evidence="1" type="ORF">KC01_LOCUS3287</name>
</gene>
<dbReference type="Proteomes" id="UP001497482">
    <property type="component" value="Chromosome 10"/>
</dbReference>
<protein>
    <submittedName>
        <fullName evidence="1">Uncharacterized protein</fullName>
    </submittedName>
</protein>
<evidence type="ECO:0000313" key="2">
    <source>
        <dbReference type="Proteomes" id="UP001497482"/>
    </source>
</evidence>
<proteinExistence type="predicted"/>
<accession>A0AAV2J0L6</accession>
<sequence length="151" mass="16666">MRASVCGLDICPRPVLIGNMFFVFYEGRIKVIQPVAARYPEGTSSRARRLLALECSGAVQSAAVSELSHSPRRTVGRHKAGFVGRHNGPPPRPLQIHQRRVQWFPGTSDSLIKSALHCLSCRFEGAAAPGALPGWKKVDLGKNMRWHNVEE</sequence>
<dbReference type="EMBL" id="OZ035832">
    <property type="protein sequence ID" value="CAL1571126.1"/>
    <property type="molecule type" value="Genomic_DNA"/>
</dbReference>
<dbReference type="AlphaFoldDB" id="A0AAV2J0L6"/>
<organism evidence="1 2">
    <name type="scientific">Knipowitschia caucasica</name>
    <name type="common">Caucasian dwarf goby</name>
    <name type="synonym">Pomatoschistus caucasicus</name>
    <dbReference type="NCBI Taxonomy" id="637954"/>
    <lineage>
        <taxon>Eukaryota</taxon>
        <taxon>Metazoa</taxon>
        <taxon>Chordata</taxon>
        <taxon>Craniata</taxon>
        <taxon>Vertebrata</taxon>
        <taxon>Euteleostomi</taxon>
        <taxon>Actinopterygii</taxon>
        <taxon>Neopterygii</taxon>
        <taxon>Teleostei</taxon>
        <taxon>Neoteleostei</taxon>
        <taxon>Acanthomorphata</taxon>
        <taxon>Gobiaria</taxon>
        <taxon>Gobiiformes</taxon>
        <taxon>Gobioidei</taxon>
        <taxon>Gobiidae</taxon>
        <taxon>Gobiinae</taxon>
        <taxon>Knipowitschia</taxon>
    </lineage>
</organism>
<name>A0AAV2J0L6_KNICA</name>